<dbReference type="Proteomes" id="UP000741863">
    <property type="component" value="Unassembled WGS sequence"/>
</dbReference>
<sequence length="257" mass="29346">MKRIKTEDGTWLHYFTLGEGVPIYFFHPPALGAAVFREQKSLANGHKLVALNARGHGLSEVGKVPLTIKRWAADAYDVTTVEKDHSVVLCGYSYGGLPALEFALSYPNRTKALILIGGFPVVDTLLLEREFQLGVFAASHHWQSLMAYVLSHSHTKHHITRKKIQATVRSVRSDVLRTWYSAGKQTDFTRRLHQLEVPLLLIYGVHDRYVQGYQINFYEQVTKGEVHTVYIDDVGHQVPTRRSKELNHIIQRFTERL</sequence>
<gene>
    <name evidence="3" type="ORF">JOD17_000564</name>
</gene>
<dbReference type="PROSITE" id="PS00560">
    <property type="entry name" value="CARBOXYPEPT_SER_HIS"/>
    <property type="match status" value="1"/>
</dbReference>
<proteinExistence type="predicted"/>
<dbReference type="InterPro" id="IPR000073">
    <property type="entry name" value="AB_hydrolase_1"/>
</dbReference>
<dbReference type="InterPro" id="IPR022742">
    <property type="entry name" value="Hydrolase_4"/>
</dbReference>
<protein>
    <submittedName>
        <fullName evidence="3">Pimeloyl-ACP methyl ester carboxylesterase</fullName>
    </submittedName>
</protein>
<evidence type="ECO:0000313" key="4">
    <source>
        <dbReference type="Proteomes" id="UP000741863"/>
    </source>
</evidence>
<keyword evidence="4" id="KW-1185">Reference proteome</keyword>
<feature type="domain" description="Serine aminopeptidase S33" evidence="2">
    <location>
        <begin position="43"/>
        <end position="238"/>
    </location>
</feature>
<evidence type="ECO:0000256" key="1">
    <source>
        <dbReference type="ARBA" id="ARBA00022801"/>
    </source>
</evidence>
<evidence type="ECO:0000313" key="3">
    <source>
        <dbReference type="EMBL" id="MBM7631473.1"/>
    </source>
</evidence>
<dbReference type="SUPFAM" id="SSF53474">
    <property type="entry name" value="alpha/beta-Hydrolases"/>
    <property type="match status" value="1"/>
</dbReference>
<keyword evidence="1" id="KW-0378">Hydrolase</keyword>
<reference evidence="3 4" key="1">
    <citation type="submission" date="2021-01" db="EMBL/GenBank/DDBJ databases">
        <title>Genomic Encyclopedia of Type Strains, Phase IV (KMG-IV): sequencing the most valuable type-strain genomes for metagenomic binning, comparative biology and taxonomic classification.</title>
        <authorList>
            <person name="Goeker M."/>
        </authorList>
    </citation>
    <scope>NUCLEOTIDE SEQUENCE [LARGE SCALE GENOMIC DNA]</scope>
    <source>
        <strain evidence="3 4">DSM 25540</strain>
    </source>
</reference>
<organism evidence="3 4">
    <name type="scientific">Geomicrobium sediminis</name>
    <dbReference type="NCBI Taxonomy" id="1347788"/>
    <lineage>
        <taxon>Bacteria</taxon>
        <taxon>Bacillati</taxon>
        <taxon>Bacillota</taxon>
        <taxon>Bacilli</taxon>
        <taxon>Bacillales</taxon>
        <taxon>Geomicrobium</taxon>
    </lineage>
</organism>
<dbReference type="Gene3D" id="3.40.50.1820">
    <property type="entry name" value="alpha/beta hydrolase"/>
    <property type="match status" value="1"/>
</dbReference>
<dbReference type="RefSeq" id="WP_204695585.1">
    <property type="nucleotide sequence ID" value="NZ_JAFBEC010000001.1"/>
</dbReference>
<dbReference type="InterPro" id="IPR029058">
    <property type="entry name" value="AB_hydrolase_fold"/>
</dbReference>
<dbReference type="Pfam" id="PF12146">
    <property type="entry name" value="Hydrolase_4"/>
    <property type="match status" value="1"/>
</dbReference>
<name>A0ABS2P7S8_9BACL</name>
<dbReference type="PRINTS" id="PR00111">
    <property type="entry name" value="ABHYDROLASE"/>
</dbReference>
<dbReference type="InterPro" id="IPR050266">
    <property type="entry name" value="AB_hydrolase_sf"/>
</dbReference>
<comment type="caution">
    <text evidence="3">The sequence shown here is derived from an EMBL/GenBank/DDBJ whole genome shotgun (WGS) entry which is preliminary data.</text>
</comment>
<evidence type="ECO:0000259" key="2">
    <source>
        <dbReference type="Pfam" id="PF12146"/>
    </source>
</evidence>
<dbReference type="PANTHER" id="PTHR43798:SF31">
    <property type="entry name" value="AB HYDROLASE SUPERFAMILY PROTEIN YCLE"/>
    <property type="match status" value="1"/>
</dbReference>
<dbReference type="EMBL" id="JAFBEC010000001">
    <property type="protein sequence ID" value="MBM7631473.1"/>
    <property type="molecule type" value="Genomic_DNA"/>
</dbReference>
<dbReference type="InterPro" id="IPR033124">
    <property type="entry name" value="Ser_caboxypep_his_AS"/>
</dbReference>
<accession>A0ABS2P7S8</accession>
<dbReference type="PANTHER" id="PTHR43798">
    <property type="entry name" value="MONOACYLGLYCEROL LIPASE"/>
    <property type="match status" value="1"/>
</dbReference>